<keyword evidence="2" id="KW-1185">Reference proteome</keyword>
<dbReference type="AlphaFoldDB" id="A0A0E3S592"/>
<gene>
    <name evidence="1" type="ORF">MSLAZ_3008</name>
</gene>
<dbReference type="PATRIC" id="fig|1434111.4.peg.3973"/>
<dbReference type="EMBL" id="CP009515">
    <property type="protein sequence ID" value="AKB76269.1"/>
    <property type="molecule type" value="Genomic_DNA"/>
</dbReference>
<dbReference type="OrthoDB" id="116925at2157"/>
<proteinExistence type="predicted"/>
<dbReference type="Proteomes" id="UP000033072">
    <property type="component" value="Chromosome"/>
</dbReference>
<evidence type="ECO:0000313" key="1">
    <source>
        <dbReference type="EMBL" id="AKB76269.1"/>
    </source>
</evidence>
<evidence type="ECO:0000313" key="2">
    <source>
        <dbReference type="Proteomes" id="UP000033072"/>
    </source>
</evidence>
<dbReference type="RefSeq" id="WP_048128418.1">
    <property type="nucleotide sequence ID" value="NZ_CP009515.1"/>
</dbReference>
<protein>
    <submittedName>
        <fullName evidence="1">Uncharacterized protein</fullName>
    </submittedName>
</protein>
<reference evidence="1 2" key="1">
    <citation type="submission" date="2014-07" db="EMBL/GenBank/DDBJ databases">
        <title>Methanogenic archaea and the global carbon cycle.</title>
        <authorList>
            <person name="Henriksen J.R."/>
            <person name="Luke J."/>
            <person name="Reinhart S."/>
            <person name="Benedict M.N."/>
            <person name="Youngblut N.D."/>
            <person name="Metcalf M.E."/>
            <person name="Whitaker R.J."/>
            <person name="Metcalf W.W."/>
        </authorList>
    </citation>
    <scope>NUCLEOTIDE SEQUENCE [LARGE SCALE GENOMIC DNA]</scope>
    <source>
        <strain evidence="1 2">Z-7289</strain>
    </source>
</reference>
<sequence>MAETLNSGKAKPSPTLKTIIMVEDTLKNSPDSAITVADLKKMLPGQVNHNTLMTILDYLEQSSELPLPKTFA</sequence>
<organism evidence="1 2">
    <name type="scientific">Methanosarcina lacustris Z-7289</name>
    <dbReference type="NCBI Taxonomy" id="1434111"/>
    <lineage>
        <taxon>Archaea</taxon>
        <taxon>Methanobacteriati</taxon>
        <taxon>Methanobacteriota</taxon>
        <taxon>Stenosarchaea group</taxon>
        <taxon>Methanomicrobia</taxon>
        <taxon>Methanosarcinales</taxon>
        <taxon>Methanosarcinaceae</taxon>
        <taxon>Methanosarcina</taxon>
    </lineage>
</organism>
<name>A0A0E3S592_9EURY</name>
<dbReference type="GeneID" id="24807886"/>
<dbReference type="KEGG" id="mls:MSLAZ_3008"/>
<dbReference type="HOGENOM" id="CLU_159743_0_0_2"/>
<accession>A0A0E3S592</accession>